<name>A0A8T0UB47_PANVG</name>
<reference evidence="4" key="1">
    <citation type="submission" date="2020-05" db="EMBL/GenBank/DDBJ databases">
        <title>WGS assembly of Panicum virgatum.</title>
        <authorList>
            <person name="Lovell J.T."/>
            <person name="Jenkins J."/>
            <person name="Shu S."/>
            <person name="Juenger T.E."/>
            <person name="Schmutz J."/>
        </authorList>
    </citation>
    <scope>NUCLEOTIDE SEQUENCE</scope>
    <source>
        <strain evidence="4">AP13</strain>
    </source>
</reference>
<gene>
    <name evidence="4" type="ORF">PVAP13_3NG154200</name>
</gene>
<organism evidence="4 5">
    <name type="scientific">Panicum virgatum</name>
    <name type="common">Blackwell switchgrass</name>
    <dbReference type="NCBI Taxonomy" id="38727"/>
    <lineage>
        <taxon>Eukaryota</taxon>
        <taxon>Viridiplantae</taxon>
        <taxon>Streptophyta</taxon>
        <taxon>Embryophyta</taxon>
        <taxon>Tracheophyta</taxon>
        <taxon>Spermatophyta</taxon>
        <taxon>Magnoliopsida</taxon>
        <taxon>Liliopsida</taxon>
        <taxon>Poales</taxon>
        <taxon>Poaceae</taxon>
        <taxon>PACMAD clade</taxon>
        <taxon>Panicoideae</taxon>
        <taxon>Panicodae</taxon>
        <taxon>Paniceae</taxon>
        <taxon>Panicinae</taxon>
        <taxon>Panicum</taxon>
        <taxon>Panicum sect. Hiantes</taxon>
    </lineage>
</organism>
<dbReference type="PANTHER" id="PTHR46757">
    <property type="entry name" value="SORTING NEXIN-RELATED"/>
    <property type="match status" value="1"/>
</dbReference>
<feature type="compositionally biased region" description="Pro residues" evidence="2">
    <location>
        <begin position="1"/>
        <end position="11"/>
    </location>
</feature>
<evidence type="ECO:0000313" key="5">
    <source>
        <dbReference type="Proteomes" id="UP000823388"/>
    </source>
</evidence>
<comment type="caution">
    <text evidence="4">The sequence shown here is derived from an EMBL/GenBank/DDBJ whole genome shotgun (WGS) entry which is preliminary data.</text>
</comment>
<dbReference type="Gene3D" id="1.20.1270.60">
    <property type="entry name" value="Arfaptin homology (AH) domain/BAR domain"/>
    <property type="match status" value="1"/>
</dbReference>
<feature type="region of interest" description="Disordered" evidence="2">
    <location>
        <begin position="1"/>
        <end position="25"/>
    </location>
</feature>
<proteinExistence type="predicted"/>
<dbReference type="GO" id="GO:0035091">
    <property type="term" value="F:phosphatidylinositol binding"/>
    <property type="evidence" value="ECO:0007669"/>
    <property type="project" value="InterPro"/>
</dbReference>
<sequence>MMSSAPPPEPPAGAGAGDDDMESLPLAAASDYASVASTFDPLLSSASASVASPRSPPARAAYTLSATSSSSFVDPPSYADATGAGAGSSSPRSASASPRFARAAASEYALLAVSDPETEAEPAATSLVPGSAPTYVSYLVTSVRRGDPAQRRHAVRRRFRDFVTLADRLAEAFRGHFVPPRPDKNTVESQVMQKDEFVAQRRAALERYLWRLAEHPAIGPSDELRVFLQAEGKMPLPGSTDVASRMLDGAARLPRQLIAGEEAVAAPQDVVQPAKGGRDLLRIFKELKQSVVTDWGGVKPPLVEEDREFLEKKEKLQEWEQQLTASSQQAEALVKAQQDMGETMGALGLAFVRLTKLETEEAMYDSQRIRAADSRRVATAAVKASRACRDLNAQTVKYLDTLHGHLSIMLSVHTAFSDRASALLTVQTLMSDLASLQSRIEKLEAASSKIFGGDRARIRKVEELRETIRATEDAKFCALREYERIKENNRSELQRLDRERKEDFLVMLKGFVASQAAYAEKIVDGWETVAEETSGYSRGTNNMPSYMD</sequence>
<dbReference type="AlphaFoldDB" id="A0A8T0UB47"/>
<dbReference type="InterPro" id="IPR015404">
    <property type="entry name" value="Vps5_C"/>
</dbReference>
<dbReference type="InterPro" id="IPR027267">
    <property type="entry name" value="AH/BAR_dom_sf"/>
</dbReference>
<dbReference type="GO" id="GO:0016020">
    <property type="term" value="C:membrane"/>
    <property type="evidence" value="ECO:0007669"/>
    <property type="project" value="UniProtKB-ARBA"/>
</dbReference>
<feature type="region of interest" description="Disordered" evidence="2">
    <location>
        <begin position="46"/>
        <end position="75"/>
    </location>
</feature>
<dbReference type="Proteomes" id="UP000823388">
    <property type="component" value="Chromosome 3N"/>
</dbReference>
<feature type="domain" description="PX" evidence="3">
    <location>
        <begin position="116"/>
        <end position="235"/>
    </location>
</feature>
<protein>
    <recommendedName>
        <fullName evidence="3">PX domain-containing protein</fullName>
    </recommendedName>
</protein>
<dbReference type="GO" id="GO:0005768">
    <property type="term" value="C:endosome"/>
    <property type="evidence" value="ECO:0007669"/>
    <property type="project" value="UniProtKB-ARBA"/>
</dbReference>
<dbReference type="CDD" id="cd07596">
    <property type="entry name" value="BAR_SNX"/>
    <property type="match status" value="1"/>
</dbReference>
<dbReference type="Gene3D" id="3.30.1520.10">
    <property type="entry name" value="Phox-like domain"/>
    <property type="match status" value="1"/>
</dbReference>
<evidence type="ECO:0000256" key="1">
    <source>
        <dbReference type="SAM" id="Coils"/>
    </source>
</evidence>
<dbReference type="InterPro" id="IPR044279">
    <property type="entry name" value="SNX2A/B"/>
</dbReference>
<dbReference type="PANTHER" id="PTHR46757:SF2">
    <property type="entry name" value="OS05G0346100 PROTEIN"/>
    <property type="match status" value="1"/>
</dbReference>
<evidence type="ECO:0000256" key="2">
    <source>
        <dbReference type="SAM" id="MobiDB-lite"/>
    </source>
</evidence>
<keyword evidence="1" id="KW-0175">Coiled coil</keyword>
<accession>A0A8T0UB47</accession>
<dbReference type="EMBL" id="CM029042">
    <property type="protein sequence ID" value="KAG2619980.1"/>
    <property type="molecule type" value="Genomic_DNA"/>
</dbReference>
<dbReference type="SMART" id="SM00312">
    <property type="entry name" value="PX"/>
    <property type="match status" value="1"/>
</dbReference>
<dbReference type="InterPro" id="IPR036871">
    <property type="entry name" value="PX_dom_sf"/>
</dbReference>
<keyword evidence="5" id="KW-1185">Reference proteome</keyword>
<dbReference type="PROSITE" id="PS50195">
    <property type="entry name" value="PX"/>
    <property type="match status" value="1"/>
</dbReference>
<feature type="coiled-coil region" evidence="1">
    <location>
        <begin position="302"/>
        <end position="336"/>
    </location>
</feature>
<dbReference type="SUPFAM" id="SSF64268">
    <property type="entry name" value="PX domain"/>
    <property type="match status" value="1"/>
</dbReference>
<dbReference type="Pfam" id="PF09325">
    <property type="entry name" value="Vps5"/>
    <property type="match status" value="1"/>
</dbReference>
<dbReference type="OrthoDB" id="271164at2759"/>
<dbReference type="Pfam" id="PF00787">
    <property type="entry name" value="PX"/>
    <property type="match status" value="1"/>
</dbReference>
<dbReference type="InterPro" id="IPR001683">
    <property type="entry name" value="PX_dom"/>
</dbReference>
<evidence type="ECO:0000313" key="4">
    <source>
        <dbReference type="EMBL" id="KAG2619980.1"/>
    </source>
</evidence>
<evidence type="ECO:0000259" key="3">
    <source>
        <dbReference type="PROSITE" id="PS50195"/>
    </source>
</evidence>